<sequence length="348" mass="39740">MAMGNLREGALAWHHDMCASGREARSLEKMEAAFYAHTVPRGYQNHLRGQLRQLAKDAQRMNFDKYVLKYWTIMAQIQKTSELDQQDVFIKDLKNQTRKMHGGREGHKKPPRMYRIHLGALSDDSSQDMGICYAIIEKKQCYLQNMCFTCKKPGHKPRHCYQNTGRDHERDHGKDHSKNFGRNSRGIQNRRNMVIAHHVEMNENNGETNSFQLSKAQTTSMRINQSEVVLTRISADELIIDSGSTSNLICPKLSVKIEKTISATAKRFDGTETESKIVQLVQPTLEMDGQIFDSELMLEWELLGTHVVLLGNPWLASYNPAIDWRTQHVTFTDTGVPRGGMKTSSDES</sequence>
<dbReference type="InterPro" id="IPR021109">
    <property type="entry name" value="Peptidase_aspartic_dom_sf"/>
</dbReference>
<dbReference type="GO" id="GO:0003676">
    <property type="term" value="F:nucleic acid binding"/>
    <property type="evidence" value="ECO:0007669"/>
    <property type="project" value="InterPro"/>
</dbReference>
<organism evidence="4 5">
    <name type="scientific">Plasmopara halstedii</name>
    <name type="common">Downy mildew of sunflower</name>
    <dbReference type="NCBI Taxonomy" id="4781"/>
    <lineage>
        <taxon>Eukaryota</taxon>
        <taxon>Sar</taxon>
        <taxon>Stramenopiles</taxon>
        <taxon>Oomycota</taxon>
        <taxon>Peronosporomycetes</taxon>
        <taxon>Peronosporales</taxon>
        <taxon>Peronosporaceae</taxon>
        <taxon>Plasmopara</taxon>
    </lineage>
</organism>
<keyword evidence="1" id="KW-0862">Zinc</keyword>
<evidence type="ECO:0000256" key="2">
    <source>
        <dbReference type="SAM" id="MobiDB-lite"/>
    </source>
</evidence>
<protein>
    <submittedName>
        <fullName evidence="4">Zinc finger, CCHC-type</fullName>
    </submittedName>
</protein>
<dbReference type="GO" id="GO:0008270">
    <property type="term" value="F:zinc ion binding"/>
    <property type="evidence" value="ECO:0007669"/>
    <property type="project" value="UniProtKB-KW"/>
</dbReference>
<keyword evidence="1" id="KW-0863">Zinc-finger</keyword>
<dbReference type="PROSITE" id="PS50158">
    <property type="entry name" value="ZF_CCHC"/>
    <property type="match status" value="1"/>
</dbReference>
<keyword evidence="5" id="KW-1185">Reference proteome</keyword>
<dbReference type="EMBL" id="CCYD01000290">
    <property type="protein sequence ID" value="CEG37675.1"/>
    <property type="molecule type" value="Genomic_DNA"/>
</dbReference>
<evidence type="ECO:0000256" key="1">
    <source>
        <dbReference type="PROSITE-ProRule" id="PRU00047"/>
    </source>
</evidence>
<evidence type="ECO:0000259" key="3">
    <source>
        <dbReference type="PROSITE" id="PS50158"/>
    </source>
</evidence>
<dbReference type="AlphaFoldDB" id="A0A0N7L448"/>
<evidence type="ECO:0000313" key="5">
    <source>
        <dbReference type="Proteomes" id="UP000054928"/>
    </source>
</evidence>
<feature type="compositionally biased region" description="Basic and acidic residues" evidence="2">
    <location>
        <begin position="165"/>
        <end position="178"/>
    </location>
</feature>
<evidence type="ECO:0000313" key="4">
    <source>
        <dbReference type="EMBL" id="CEG37675.1"/>
    </source>
</evidence>
<feature type="region of interest" description="Disordered" evidence="2">
    <location>
        <begin position="164"/>
        <end position="184"/>
    </location>
</feature>
<dbReference type="OMA" id="MRINQSE"/>
<dbReference type="GeneID" id="36400789"/>
<reference evidence="5" key="1">
    <citation type="submission" date="2014-09" db="EMBL/GenBank/DDBJ databases">
        <authorList>
            <person name="Sharma Rahul"/>
            <person name="Thines Marco"/>
        </authorList>
    </citation>
    <scope>NUCLEOTIDE SEQUENCE [LARGE SCALE GENOMIC DNA]</scope>
</reference>
<proteinExistence type="predicted"/>
<dbReference type="InterPro" id="IPR001878">
    <property type="entry name" value="Znf_CCHC"/>
</dbReference>
<accession>A0A0N7L448</accession>
<keyword evidence="1" id="KW-0479">Metal-binding</keyword>
<dbReference type="RefSeq" id="XP_024574044.1">
    <property type="nucleotide sequence ID" value="XM_024723027.1"/>
</dbReference>
<feature type="domain" description="CCHC-type" evidence="3">
    <location>
        <begin position="147"/>
        <end position="160"/>
    </location>
</feature>
<dbReference type="Proteomes" id="UP000054928">
    <property type="component" value="Unassembled WGS sequence"/>
</dbReference>
<dbReference type="Gene3D" id="2.40.70.10">
    <property type="entry name" value="Acid Proteases"/>
    <property type="match status" value="1"/>
</dbReference>
<name>A0A0N7L448_PLAHL</name>